<evidence type="ECO:0000313" key="4">
    <source>
        <dbReference type="Proteomes" id="UP000199632"/>
    </source>
</evidence>
<protein>
    <recommendedName>
        <fullName evidence="2">UPF0102 protein SAMN05421684_3937</fullName>
    </recommendedName>
</protein>
<comment type="similarity">
    <text evidence="1 2">Belongs to the UPF0102 family.</text>
</comment>
<dbReference type="SUPFAM" id="SSF52980">
    <property type="entry name" value="Restriction endonuclease-like"/>
    <property type="match status" value="1"/>
</dbReference>
<evidence type="ECO:0000256" key="2">
    <source>
        <dbReference type="HAMAP-Rule" id="MF_00048"/>
    </source>
</evidence>
<dbReference type="CDD" id="cd20736">
    <property type="entry name" value="PoNe_Nuclease"/>
    <property type="match status" value="1"/>
</dbReference>
<dbReference type="NCBIfam" id="NF009154">
    <property type="entry name" value="PRK12497.3-3"/>
    <property type="match status" value="1"/>
</dbReference>
<dbReference type="InterPro" id="IPR011856">
    <property type="entry name" value="tRNA_endonuc-like_dom_sf"/>
</dbReference>
<name>A0A1H3RLV1_9ACTN</name>
<dbReference type="STRING" id="137265.SAMN05421684_3937"/>
<keyword evidence="4" id="KW-1185">Reference proteome</keyword>
<evidence type="ECO:0000256" key="1">
    <source>
        <dbReference type="ARBA" id="ARBA00006738"/>
    </source>
</evidence>
<dbReference type="PANTHER" id="PTHR34039">
    <property type="entry name" value="UPF0102 PROTEIN YRAN"/>
    <property type="match status" value="1"/>
</dbReference>
<keyword evidence="3" id="KW-0255">Endonuclease</keyword>
<dbReference type="AlphaFoldDB" id="A0A1H3RLV1"/>
<dbReference type="HAMAP" id="MF_00048">
    <property type="entry name" value="UPF0102"/>
    <property type="match status" value="1"/>
</dbReference>
<dbReference type="InterPro" id="IPR011335">
    <property type="entry name" value="Restrct_endonuc-II-like"/>
</dbReference>
<dbReference type="GO" id="GO:0004519">
    <property type="term" value="F:endonuclease activity"/>
    <property type="evidence" value="ECO:0007669"/>
    <property type="project" value="UniProtKB-KW"/>
</dbReference>
<gene>
    <name evidence="3" type="ORF">SAMN05421684_3937</name>
</gene>
<dbReference type="NCBIfam" id="NF009150">
    <property type="entry name" value="PRK12497.1-3"/>
    <property type="match status" value="1"/>
</dbReference>
<reference evidence="4" key="1">
    <citation type="submission" date="2016-10" db="EMBL/GenBank/DDBJ databases">
        <authorList>
            <person name="Varghese N."/>
            <person name="Submissions S."/>
        </authorList>
    </citation>
    <scope>NUCLEOTIDE SEQUENCE [LARGE SCALE GENOMIC DNA]</scope>
    <source>
        <strain evidence="4">DSM 44718</strain>
    </source>
</reference>
<dbReference type="Proteomes" id="UP000199632">
    <property type="component" value="Unassembled WGS sequence"/>
</dbReference>
<organism evidence="3 4">
    <name type="scientific">Asanoa ishikariensis</name>
    <dbReference type="NCBI Taxonomy" id="137265"/>
    <lineage>
        <taxon>Bacteria</taxon>
        <taxon>Bacillati</taxon>
        <taxon>Actinomycetota</taxon>
        <taxon>Actinomycetes</taxon>
        <taxon>Micromonosporales</taxon>
        <taxon>Micromonosporaceae</taxon>
        <taxon>Asanoa</taxon>
    </lineage>
</organism>
<dbReference type="Gene3D" id="3.40.1350.10">
    <property type="match status" value="1"/>
</dbReference>
<sequence length="131" mass="14871">MRRRWSVTHGRPMTVVRQAVGAWGERRAAQHLADESFRIVARNWRCPLGEIDIIAWDGDALVFCEVKTRRGLGFGVPAEAVVAAKARRLRRLGARWLALNSVHPREIRFDVIAVLVRRPGTVEIDHIRGAF</sequence>
<dbReference type="PANTHER" id="PTHR34039:SF1">
    <property type="entry name" value="UPF0102 PROTEIN YRAN"/>
    <property type="match status" value="1"/>
</dbReference>
<keyword evidence="3" id="KW-0378">Hydrolase</keyword>
<dbReference type="Pfam" id="PF02021">
    <property type="entry name" value="UPF0102"/>
    <property type="match status" value="1"/>
</dbReference>
<dbReference type="EMBL" id="FNQB01000002">
    <property type="protein sequence ID" value="SDZ26221.1"/>
    <property type="molecule type" value="Genomic_DNA"/>
</dbReference>
<accession>A0A1H3RLV1</accession>
<evidence type="ECO:0000313" key="3">
    <source>
        <dbReference type="EMBL" id="SDZ26221.1"/>
    </source>
</evidence>
<keyword evidence="3" id="KW-0540">Nuclease</keyword>
<dbReference type="GO" id="GO:0003676">
    <property type="term" value="F:nucleic acid binding"/>
    <property type="evidence" value="ECO:0007669"/>
    <property type="project" value="InterPro"/>
</dbReference>
<proteinExistence type="inferred from homology"/>
<dbReference type="InterPro" id="IPR003509">
    <property type="entry name" value="UPF0102_YraN-like"/>
</dbReference>